<gene>
    <name evidence="4" type="ORF">DJ013_16065</name>
</gene>
<name>A0A2Z4GFP3_9BACT</name>
<protein>
    <submittedName>
        <fullName evidence="4">Uncharacterized protein</fullName>
    </submittedName>
</protein>
<dbReference type="OrthoDB" id="9803442at2"/>
<evidence type="ECO:0000256" key="3">
    <source>
        <dbReference type="SAM" id="SignalP"/>
    </source>
</evidence>
<keyword evidence="2" id="KW-0378">Hydrolase</keyword>
<keyword evidence="5" id="KW-1185">Reference proteome</keyword>
<dbReference type="InterPro" id="IPR016191">
    <property type="entry name" value="Ribonuclease/ribotoxin"/>
</dbReference>
<accession>A0A2Z4GFP3</accession>
<dbReference type="InterPro" id="IPR000026">
    <property type="entry name" value="N1-like"/>
</dbReference>
<feature type="chain" id="PRO_5016439424" evidence="3">
    <location>
        <begin position="20"/>
        <end position="120"/>
    </location>
</feature>
<organism evidence="4 5">
    <name type="scientific">Arcticibacterium luteifluviistationis</name>
    <dbReference type="NCBI Taxonomy" id="1784714"/>
    <lineage>
        <taxon>Bacteria</taxon>
        <taxon>Pseudomonadati</taxon>
        <taxon>Bacteroidota</taxon>
        <taxon>Cytophagia</taxon>
        <taxon>Cytophagales</taxon>
        <taxon>Leadbetterellaceae</taxon>
        <taxon>Arcticibacterium</taxon>
    </lineage>
</organism>
<dbReference type="SUPFAM" id="SSF53933">
    <property type="entry name" value="Microbial ribonucleases"/>
    <property type="match status" value="1"/>
</dbReference>
<dbReference type="GO" id="GO:0016787">
    <property type="term" value="F:hydrolase activity"/>
    <property type="evidence" value="ECO:0007669"/>
    <property type="project" value="UniProtKB-KW"/>
</dbReference>
<feature type="signal peptide" evidence="3">
    <location>
        <begin position="1"/>
        <end position="19"/>
    </location>
</feature>
<evidence type="ECO:0000313" key="4">
    <source>
        <dbReference type="EMBL" id="AWV99603.1"/>
    </source>
</evidence>
<dbReference type="Proteomes" id="UP000249873">
    <property type="component" value="Chromosome"/>
</dbReference>
<keyword evidence="1" id="KW-0540">Nuclease</keyword>
<evidence type="ECO:0000256" key="1">
    <source>
        <dbReference type="ARBA" id="ARBA00022722"/>
    </source>
</evidence>
<reference evidence="4 5" key="1">
    <citation type="submission" date="2018-05" db="EMBL/GenBank/DDBJ databases">
        <title>Complete genome sequence of Arcticibacterium luteifluviistationis SM1504T, a cytophagaceae bacterium isolated from Arctic surface seawater.</title>
        <authorList>
            <person name="Li Y."/>
            <person name="Qin Q.-L."/>
        </authorList>
    </citation>
    <scope>NUCLEOTIDE SEQUENCE [LARGE SCALE GENOMIC DNA]</scope>
    <source>
        <strain evidence="4 5">SM1504</strain>
    </source>
</reference>
<proteinExistence type="predicted"/>
<dbReference type="EMBL" id="CP029480">
    <property type="protein sequence ID" value="AWV99603.1"/>
    <property type="molecule type" value="Genomic_DNA"/>
</dbReference>
<dbReference type="RefSeq" id="WP_111372971.1">
    <property type="nucleotide sequence ID" value="NZ_CP029480.1"/>
</dbReference>
<dbReference type="GO" id="GO:0003723">
    <property type="term" value="F:RNA binding"/>
    <property type="evidence" value="ECO:0007669"/>
    <property type="project" value="InterPro"/>
</dbReference>
<dbReference type="PROSITE" id="PS51257">
    <property type="entry name" value="PROKAR_LIPOPROTEIN"/>
    <property type="match status" value="1"/>
</dbReference>
<dbReference type="Pfam" id="PF00545">
    <property type="entry name" value="Ribonuclease"/>
    <property type="match status" value="1"/>
</dbReference>
<dbReference type="AlphaFoldDB" id="A0A2Z4GFP3"/>
<dbReference type="GO" id="GO:0004521">
    <property type="term" value="F:RNA endonuclease activity"/>
    <property type="evidence" value="ECO:0007669"/>
    <property type="project" value="InterPro"/>
</dbReference>
<keyword evidence="3" id="KW-0732">Signal</keyword>
<dbReference type="KEGG" id="als:DJ013_16065"/>
<evidence type="ECO:0000313" key="5">
    <source>
        <dbReference type="Proteomes" id="UP000249873"/>
    </source>
</evidence>
<sequence length="120" mass="14020">MYRLILLCFLLLTGLSSCKYVEQDLHTQQSTIPQAAYDTWEYVKKYDRAKKGYVGGRRFGNYEQLLPKKAANNQKLNYKEWDIHPKKKGQNRGAERLVTDSDGNAYYTADHYDSFTKLEP</sequence>
<evidence type="ECO:0000256" key="2">
    <source>
        <dbReference type="ARBA" id="ARBA00022801"/>
    </source>
</evidence>
<dbReference type="Gene3D" id="3.10.450.30">
    <property type="entry name" value="Microbial ribonucleases"/>
    <property type="match status" value="1"/>
</dbReference>